<dbReference type="Gene3D" id="3.90.1590.10">
    <property type="entry name" value="glutathione-dependent formaldehyde- activating enzyme (gfa)"/>
    <property type="match status" value="1"/>
</dbReference>
<dbReference type="AlphaFoldDB" id="A0AAN6TR90"/>
<comment type="similarity">
    <text evidence="1">Belongs to the Gfa family.</text>
</comment>
<dbReference type="Gene3D" id="2.170.150.70">
    <property type="match status" value="1"/>
</dbReference>
<keyword evidence="2" id="KW-0479">Metal-binding</keyword>
<proteinExistence type="inferred from homology"/>
<dbReference type="RefSeq" id="XP_062642975.1">
    <property type="nucleotide sequence ID" value="XM_062789594.1"/>
</dbReference>
<dbReference type="PANTHER" id="PTHR33337:SF31">
    <property type="entry name" value="DUF636 DOMAIN PROTEIN (AFU_ORTHOLOGUE AFUA_2G12650)"/>
    <property type="match status" value="1"/>
</dbReference>
<gene>
    <name evidence="6" type="ORF">N657DRAFT_582188</name>
</gene>
<dbReference type="SUPFAM" id="SSF51316">
    <property type="entry name" value="Mss4-like"/>
    <property type="match status" value="2"/>
</dbReference>
<evidence type="ECO:0000256" key="1">
    <source>
        <dbReference type="ARBA" id="ARBA00005495"/>
    </source>
</evidence>
<dbReference type="PROSITE" id="PS51891">
    <property type="entry name" value="CENP_V_GFA"/>
    <property type="match status" value="1"/>
</dbReference>
<reference evidence="6" key="2">
    <citation type="submission" date="2023-05" db="EMBL/GenBank/DDBJ databases">
        <authorList>
            <consortium name="Lawrence Berkeley National Laboratory"/>
            <person name="Steindorff A."/>
            <person name="Hensen N."/>
            <person name="Bonometti L."/>
            <person name="Westerberg I."/>
            <person name="Brannstrom I.O."/>
            <person name="Guillou S."/>
            <person name="Cros-Aarteil S."/>
            <person name="Calhoun S."/>
            <person name="Haridas S."/>
            <person name="Kuo A."/>
            <person name="Mondo S."/>
            <person name="Pangilinan J."/>
            <person name="Riley R."/>
            <person name="Labutti K."/>
            <person name="Andreopoulos B."/>
            <person name="Lipzen A."/>
            <person name="Chen C."/>
            <person name="Yanf M."/>
            <person name="Daum C."/>
            <person name="Ng V."/>
            <person name="Clum A."/>
            <person name="Ohm R."/>
            <person name="Martin F."/>
            <person name="Silar P."/>
            <person name="Natvig D."/>
            <person name="Lalanne C."/>
            <person name="Gautier V."/>
            <person name="Ament-Velasquez S.L."/>
            <person name="Kruys A."/>
            <person name="Hutchinson M.I."/>
            <person name="Powell A.J."/>
            <person name="Barry K."/>
            <person name="Miller A.N."/>
            <person name="Grigoriev I.V."/>
            <person name="Debuchy R."/>
            <person name="Gladieux P."/>
            <person name="Thoren M.H."/>
            <person name="Johannesson H."/>
        </authorList>
    </citation>
    <scope>NUCLEOTIDE SEQUENCE</scope>
    <source>
        <strain evidence="6">CBS 731.68</strain>
    </source>
</reference>
<dbReference type="GeneID" id="87826364"/>
<evidence type="ECO:0000313" key="6">
    <source>
        <dbReference type="EMBL" id="KAK4119202.1"/>
    </source>
</evidence>
<organism evidence="6 7">
    <name type="scientific">Parathielavia appendiculata</name>
    <dbReference type="NCBI Taxonomy" id="2587402"/>
    <lineage>
        <taxon>Eukaryota</taxon>
        <taxon>Fungi</taxon>
        <taxon>Dikarya</taxon>
        <taxon>Ascomycota</taxon>
        <taxon>Pezizomycotina</taxon>
        <taxon>Sordariomycetes</taxon>
        <taxon>Sordariomycetidae</taxon>
        <taxon>Sordariales</taxon>
        <taxon>Chaetomiaceae</taxon>
        <taxon>Parathielavia</taxon>
    </lineage>
</organism>
<sequence length="409" mass="44993">MSTVALQAQCLCRAQTFTTTVATASLPLKGSCCHCTSCRHFSGALRSSDAVWPGDPVLKRYQHSPRVNVLFCGTCGSGMFFEEWDDTEAKERGGVEEASYLVFTGVLSVVEGGALEGRLPVVLEDHVFVGDTLDGGAACWLRGINGTGQPQAKVWLGRRNQSEEVKAGTQWPAVGSLMEHGANLKGEKGDVPLRCHCRGVDLVLRAGDAQREFEEMQKNGEELPRFVDPRTHKLLGELDACDSCRIWGASELFNWTFAWLKHISFAGAPDKGFPANTAQLKAAVEAADDSSRDPRLGTLAVYTSSPHVQRYFCGRCSASVFYTIDDRPDKVDIAVGLLDSPDGARAESVISWSCGRETSWRDDMIGTWRVRMLHAVEKEAEQWRIERGYPTIWYRLAQEQVQQVGGDAP</sequence>
<dbReference type="Pfam" id="PF04828">
    <property type="entry name" value="GFA"/>
    <property type="match status" value="1"/>
</dbReference>
<feature type="domain" description="CENP-V/GFA" evidence="5">
    <location>
        <begin position="6"/>
        <end position="116"/>
    </location>
</feature>
<keyword evidence="3" id="KW-0862">Zinc</keyword>
<accession>A0AAN6TR90</accession>
<comment type="caution">
    <text evidence="6">The sequence shown here is derived from an EMBL/GenBank/DDBJ whole genome shotgun (WGS) entry which is preliminary data.</text>
</comment>
<dbReference type="EMBL" id="MU853252">
    <property type="protein sequence ID" value="KAK4119202.1"/>
    <property type="molecule type" value="Genomic_DNA"/>
</dbReference>
<name>A0AAN6TR90_9PEZI</name>
<reference evidence="6" key="1">
    <citation type="journal article" date="2023" name="Mol. Phylogenet. Evol.">
        <title>Genome-scale phylogeny and comparative genomics of the fungal order Sordariales.</title>
        <authorList>
            <person name="Hensen N."/>
            <person name="Bonometti L."/>
            <person name="Westerberg I."/>
            <person name="Brannstrom I.O."/>
            <person name="Guillou S."/>
            <person name="Cros-Aarteil S."/>
            <person name="Calhoun S."/>
            <person name="Haridas S."/>
            <person name="Kuo A."/>
            <person name="Mondo S."/>
            <person name="Pangilinan J."/>
            <person name="Riley R."/>
            <person name="LaButti K."/>
            <person name="Andreopoulos B."/>
            <person name="Lipzen A."/>
            <person name="Chen C."/>
            <person name="Yan M."/>
            <person name="Daum C."/>
            <person name="Ng V."/>
            <person name="Clum A."/>
            <person name="Steindorff A."/>
            <person name="Ohm R.A."/>
            <person name="Martin F."/>
            <person name="Silar P."/>
            <person name="Natvig D.O."/>
            <person name="Lalanne C."/>
            <person name="Gautier V."/>
            <person name="Ament-Velasquez S.L."/>
            <person name="Kruys A."/>
            <person name="Hutchinson M.I."/>
            <person name="Powell A.J."/>
            <person name="Barry K."/>
            <person name="Miller A.N."/>
            <person name="Grigoriev I.V."/>
            <person name="Debuchy R."/>
            <person name="Gladieux P."/>
            <person name="Hiltunen Thoren M."/>
            <person name="Johannesson H."/>
        </authorList>
    </citation>
    <scope>NUCLEOTIDE SEQUENCE</scope>
    <source>
        <strain evidence="6">CBS 731.68</strain>
    </source>
</reference>
<dbReference type="PANTHER" id="PTHR33337">
    <property type="entry name" value="GFA DOMAIN-CONTAINING PROTEIN"/>
    <property type="match status" value="1"/>
</dbReference>
<protein>
    <recommendedName>
        <fullName evidence="5">CENP-V/GFA domain-containing protein</fullName>
    </recommendedName>
</protein>
<evidence type="ECO:0000259" key="5">
    <source>
        <dbReference type="PROSITE" id="PS51891"/>
    </source>
</evidence>
<evidence type="ECO:0000313" key="7">
    <source>
        <dbReference type="Proteomes" id="UP001302602"/>
    </source>
</evidence>
<evidence type="ECO:0000256" key="2">
    <source>
        <dbReference type="ARBA" id="ARBA00022723"/>
    </source>
</evidence>
<dbReference type="InterPro" id="IPR011057">
    <property type="entry name" value="Mss4-like_sf"/>
</dbReference>
<keyword evidence="4" id="KW-0456">Lyase</keyword>
<evidence type="ECO:0000256" key="3">
    <source>
        <dbReference type="ARBA" id="ARBA00022833"/>
    </source>
</evidence>
<evidence type="ECO:0000256" key="4">
    <source>
        <dbReference type="ARBA" id="ARBA00023239"/>
    </source>
</evidence>
<dbReference type="InterPro" id="IPR006913">
    <property type="entry name" value="CENP-V/GFA"/>
</dbReference>
<keyword evidence="7" id="KW-1185">Reference proteome</keyword>
<dbReference type="GO" id="GO:0046872">
    <property type="term" value="F:metal ion binding"/>
    <property type="evidence" value="ECO:0007669"/>
    <property type="project" value="UniProtKB-KW"/>
</dbReference>
<dbReference type="Proteomes" id="UP001302602">
    <property type="component" value="Unassembled WGS sequence"/>
</dbReference>
<dbReference type="GO" id="GO:0016846">
    <property type="term" value="F:carbon-sulfur lyase activity"/>
    <property type="evidence" value="ECO:0007669"/>
    <property type="project" value="InterPro"/>
</dbReference>